<dbReference type="PROSITE" id="PS51257">
    <property type="entry name" value="PROKAR_LIPOPROTEIN"/>
    <property type="match status" value="1"/>
</dbReference>
<dbReference type="PROSITE" id="PS50198">
    <property type="entry name" value="PPIC_PPIASE_2"/>
    <property type="match status" value="1"/>
</dbReference>
<evidence type="ECO:0000313" key="2">
    <source>
        <dbReference type="EMBL" id="VAW01939.1"/>
    </source>
</evidence>
<dbReference type="Pfam" id="PF13616">
    <property type="entry name" value="Rotamase_3"/>
    <property type="match status" value="1"/>
</dbReference>
<dbReference type="InterPro" id="IPR027304">
    <property type="entry name" value="Trigger_fact/SurA_dom_sf"/>
</dbReference>
<name>A0A3B0SMM2_9ZZZZ</name>
<dbReference type="Gene3D" id="3.10.50.40">
    <property type="match status" value="1"/>
</dbReference>
<accession>A0A3B0SMM2</accession>
<dbReference type="PANTHER" id="PTHR47245">
    <property type="entry name" value="PEPTIDYLPROLYL ISOMERASE"/>
    <property type="match status" value="1"/>
</dbReference>
<dbReference type="EMBL" id="UOEI01000313">
    <property type="protein sequence ID" value="VAW01939.1"/>
    <property type="molecule type" value="Genomic_DNA"/>
</dbReference>
<proteinExistence type="predicted"/>
<dbReference type="InterPro" id="IPR023058">
    <property type="entry name" value="PPIase_PpiC_CS"/>
</dbReference>
<dbReference type="InterPro" id="IPR046357">
    <property type="entry name" value="PPIase_dom_sf"/>
</dbReference>
<feature type="non-terminal residue" evidence="2">
    <location>
        <position position="251"/>
    </location>
</feature>
<dbReference type="SUPFAM" id="SSF54534">
    <property type="entry name" value="FKBP-like"/>
    <property type="match status" value="1"/>
</dbReference>
<feature type="domain" description="PpiC" evidence="1">
    <location>
        <begin position="155"/>
        <end position="245"/>
    </location>
</feature>
<dbReference type="SUPFAM" id="SSF109998">
    <property type="entry name" value="Triger factor/SurA peptide-binding domain-like"/>
    <property type="match status" value="1"/>
</dbReference>
<organism evidence="2">
    <name type="scientific">hydrothermal vent metagenome</name>
    <dbReference type="NCBI Taxonomy" id="652676"/>
    <lineage>
        <taxon>unclassified sequences</taxon>
        <taxon>metagenomes</taxon>
        <taxon>ecological metagenomes</taxon>
    </lineage>
</organism>
<dbReference type="PANTHER" id="PTHR47245:SF2">
    <property type="entry name" value="PEPTIDYL-PROLYL CIS-TRANS ISOMERASE HP_0175-RELATED"/>
    <property type="match status" value="1"/>
</dbReference>
<dbReference type="InterPro" id="IPR000297">
    <property type="entry name" value="PPIase_PpiC"/>
</dbReference>
<dbReference type="AlphaFoldDB" id="A0A3B0SMM2"/>
<sequence>MKKVIVAAAALAVVLAACSTSNEVVASVNGADITRGEVESLVRDPGSGFSNTDFAIYLGVSIQWEATDQAAAKQFNAEITEAQIDERVDQLVAEFSPGAELNDYLDSINASEEGVRRYARQLILQDLVLDELAADLAPITDDDVAKELADFPMEWTQVCASHILVATPQEAADVQARLDAGEDFAALASELSLDTASGVNGGDLGCAAPSGFTGPFAEATVNAEIGVVTDPVETEFGYHLILVTDRTTADS</sequence>
<gene>
    <name evidence="2" type="ORF">MNBD_ACTINO01-63</name>
</gene>
<reference evidence="2" key="1">
    <citation type="submission" date="2018-06" db="EMBL/GenBank/DDBJ databases">
        <authorList>
            <person name="Zhirakovskaya E."/>
        </authorList>
    </citation>
    <scope>NUCLEOTIDE SEQUENCE</scope>
</reference>
<protein>
    <recommendedName>
        <fullName evidence="1">PpiC domain-containing protein</fullName>
    </recommendedName>
</protein>
<evidence type="ECO:0000259" key="1">
    <source>
        <dbReference type="PROSITE" id="PS50198"/>
    </source>
</evidence>
<dbReference type="InterPro" id="IPR050245">
    <property type="entry name" value="PrsA_foldase"/>
</dbReference>
<dbReference type="GO" id="GO:0003755">
    <property type="term" value="F:peptidyl-prolyl cis-trans isomerase activity"/>
    <property type="evidence" value="ECO:0007669"/>
    <property type="project" value="InterPro"/>
</dbReference>
<dbReference type="PROSITE" id="PS01096">
    <property type="entry name" value="PPIC_PPIASE_1"/>
    <property type="match status" value="1"/>
</dbReference>